<name>A0ABW7N5V3_9BACT</name>
<dbReference type="PANTHER" id="PTHR30041:SF4">
    <property type="entry name" value="ARSENATE REDUCTASE"/>
    <property type="match status" value="1"/>
</dbReference>
<dbReference type="PANTHER" id="PTHR30041">
    <property type="entry name" value="ARSENATE REDUCTASE"/>
    <property type="match status" value="1"/>
</dbReference>
<dbReference type="GO" id="GO:0008794">
    <property type="term" value="F:arsenate reductase (glutaredoxin) activity"/>
    <property type="evidence" value="ECO:0007669"/>
    <property type="project" value="UniProtKB-EC"/>
</dbReference>
<dbReference type="Gene3D" id="3.40.30.10">
    <property type="entry name" value="Glutaredoxin"/>
    <property type="match status" value="1"/>
</dbReference>
<accession>A0ABW7N5V3</accession>
<keyword evidence="5" id="KW-1185">Reference proteome</keyword>
<evidence type="ECO:0000256" key="3">
    <source>
        <dbReference type="PROSITE-ProRule" id="PRU01282"/>
    </source>
</evidence>
<dbReference type="EC" id="1.20.4.1" evidence="4"/>
<comment type="similarity">
    <text evidence="1 3">Belongs to the ArsC family.</text>
</comment>
<evidence type="ECO:0000313" key="4">
    <source>
        <dbReference type="EMBL" id="MFH6982968.1"/>
    </source>
</evidence>
<dbReference type="InterPro" id="IPR036249">
    <property type="entry name" value="Thioredoxin-like_sf"/>
</dbReference>
<dbReference type="EMBL" id="JBIPKE010000013">
    <property type="protein sequence ID" value="MFH6982968.1"/>
    <property type="molecule type" value="Genomic_DNA"/>
</dbReference>
<dbReference type="InterPro" id="IPR006659">
    <property type="entry name" value="Arsenate_reductase"/>
</dbReference>
<reference evidence="4 5" key="1">
    <citation type="journal article" date="2013" name="Int. J. Syst. Evol. Microbiol.">
        <title>Marinoscillum luteum sp. nov., isolated from marine sediment.</title>
        <authorList>
            <person name="Cha I.T."/>
            <person name="Park S.J."/>
            <person name="Kim S.J."/>
            <person name="Kim J.G."/>
            <person name="Jung M.Y."/>
            <person name="Shin K.S."/>
            <person name="Kwon K.K."/>
            <person name="Yang S.H."/>
            <person name="Seo Y.S."/>
            <person name="Rhee S.K."/>
        </authorList>
    </citation>
    <scope>NUCLEOTIDE SEQUENCE [LARGE SCALE GENOMIC DNA]</scope>
    <source>
        <strain evidence="4 5">KCTC 23939</strain>
    </source>
</reference>
<dbReference type="NCBIfam" id="TIGR00014">
    <property type="entry name" value="arsC"/>
    <property type="match status" value="1"/>
</dbReference>
<dbReference type="InterPro" id="IPR006660">
    <property type="entry name" value="Arsenate_reductase-like"/>
</dbReference>
<evidence type="ECO:0000256" key="2">
    <source>
        <dbReference type="ARBA" id="ARBA00023002"/>
    </source>
</evidence>
<protein>
    <submittedName>
        <fullName evidence="4">Arsenate reductase (Glutaredoxin)</fullName>
        <ecNumber evidence="4">1.20.4.1</ecNumber>
    </submittedName>
</protein>
<sequence length="113" mass="12987">MTKIFHNPRCRKSRETLNLLEEKGEEPTIIEYLNTPPTRAELAEIVNMLGIVPEKLIRKGETEYKELFKGKTLSDDEWLDAMVQYPKLIERPIVIKNGKAAIGRPPETVLDIL</sequence>
<dbReference type="PROSITE" id="PS51353">
    <property type="entry name" value="ARSC"/>
    <property type="match status" value="1"/>
</dbReference>
<evidence type="ECO:0000313" key="5">
    <source>
        <dbReference type="Proteomes" id="UP001610063"/>
    </source>
</evidence>
<proteinExistence type="inferred from homology"/>
<organism evidence="4 5">
    <name type="scientific">Marinoscillum luteum</name>
    <dbReference type="NCBI Taxonomy" id="861051"/>
    <lineage>
        <taxon>Bacteria</taxon>
        <taxon>Pseudomonadati</taxon>
        <taxon>Bacteroidota</taxon>
        <taxon>Cytophagia</taxon>
        <taxon>Cytophagales</taxon>
        <taxon>Reichenbachiellaceae</taxon>
        <taxon>Marinoscillum</taxon>
    </lineage>
</organism>
<dbReference type="Proteomes" id="UP001610063">
    <property type="component" value="Unassembled WGS sequence"/>
</dbReference>
<keyword evidence="2 4" id="KW-0560">Oxidoreductase</keyword>
<dbReference type="RefSeq" id="WP_395416574.1">
    <property type="nucleotide sequence ID" value="NZ_JBIPKE010000013.1"/>
</dbReference>
<dbReference type="Pfam" id="PF03960">
    <property type="entry name" value="ArsC"/>
    <property type="match status" value="1"/>
</dbReference>
<evidence type="ECO:0000256" key="1">
    <source>
        <dbReference type="ARBA" id="ARBA00007198"/>
    </source>
</evidence>
<dbReference type="CDD" id="cd03034">
    <property type="entry name" value="ArsC_ArsC"/>
    <property type="match status" value="1"/>
</dbReference>
<gene>
    <name evidence="4" type="primary">arsC</name>
    <name evidence="4" type="ORF">ACHKAR_05940</name>
</gene>
<comment type="caution">
    <text evidence="4">The sequence shown here is derived from an EMBL/GenBank/DDBJ whole genome shotgun (WGS) entry which is preliminary data.</text>
</comment>
<dbReference type="SUPFAM" id="SSF52833">
    <property type="entry name" value="Thioredoxin-like"/>
    <property type="match status" value="1"/>
</dbReference>